<sequence length="317" mass="34517">MSSLSISDLRAVRKTRGLTQSDLAECAALSIPTIRGVEAGRGQLISLERIMAGLGLVFGFTASATELPGEALVRLRKRAGLSQRALAAKMGVSAPTIIALELKFSGSIPVLLRYLSAVRSKGLLRDPSKPRRRLIPQKNDPSRDIVMTPDALAQQVVDVFAPQMSGTVLEPAAGEGAFLRAFPERLDSKWCEITKGRNFFGYRERVDWIVTNPPFSEIRAFLGHALEITDNIVFVIPLAHLTTKARLRLIAEAGFAVCKIVLLPHPKSWPSSGFQLAAIHLRRGWLGACRFETLDQSLASDIEADVADVEAELLAAQ</sequence>
<dbReference type="SMART" id="SM00530">
    <property type="entry name" value="HTH_XRE"/>
    <property type="match status" value="2"/>
</dbReference>
<gene>
    <name evidence="2" type="ORF">OF122_01980</name>
</gene>
<dbReference type="CDD" id="cd00093">
    <property type="entry name" value="HTH_XRE"/>
    <property type="match status" value="2"/>
</dbReference>
<accession>A0ABY6IT36</accession>
<dbReference type="SUPFAM" id="SSF47413">
    <property type="entry name" value="lambda repressor-like DNA-binding domains"/>
    <property type="match status" value="2"/>
</dbReference>
<reference evidence="2" key="1">
    <citation type="submission" date="2022-10" db="EMBL/GenBank/DDBJ databases">
        <title>YIM 151497 complete genome.</title>
        <authorList>
            <person name="Chen X."/>
        </authorList>
    </citation>
    <scope>NUCLEOTIDE SEQUENCE</scope>
    <source>
        <strain evidence="2">YIM 151497</strain>
    </source>
</reference>
<dbReference type="PRINTS" id="PR00507">
    <property type="entry name" value="N12N6MTFRASE"/>
</dbReference>
<dbReference type="EMBL" id="CP107716">
    <property type="protein sequence ID" value="UYQ72582.1"/>
    <property type="molecule type" value="Genomic_DNA"/>
</dbReference>
<protein>
    <submittedName>
        <fullName evidence="2">Helix-turn-helix domain-containing protein</fullName>
    </submittedName>
</protein>
<dbReference type="Gene3D" id="1.10.260.40">
    <property type="entry name" value="lambda repressor-like DNA-binding domains"/>
    <property type="match status" value="2"/>
</dbReference>
<dbReference type="RefSeq" id="WP_264226208.1">
    <property type="nucleotide sequence ID" value="NZ_CP107716.1"/>
</dbReference>
<dbReference type="InterPro" id="IPR001387">
    <property type="entry name" value="Cro/C1-type_HTH"/>
</dbReference>
<organism evidence="2 3">
    <name type="scientific">Pelagibacterium flavum</name>
    <dbReference type="NCBI Taxonomy" id="2984530"/>
    <lineage>
        <taxon>Bacteria</taxon>
        <taxon>Pseudomonadati</taxon>
        <taxon>Pseudomonadota</taxon>
        <taxon>Alphaproteobacteria</taxon>
        <taxon>Hyphomicrobiales</taxon>
        <taxon>Devosiaceae</taxon>
        <taxon>Pelagibacterium</taxon>
    </lineage>
</organism>
<dbReference type="Pfam" id="PF01381">
    <property type="entry name" value="HTH_3"/>
    <property type="match status" value="1"/>
</dbReference>
<dbReference type="SUPFAM" id="SSF53335">
    <property type="entry name" value="S-adenosyl-L-methionine-dependent methyltransferases"/>
    <property type="match status" value="1"/>
</dbReference>
<dbReference type="PROSITE" id="PS50943">
    <property type="entry name" value="HTH_CROC1"/>
    <property type="match status" value="2"/>
</dbReference>
<keyword evidence="3" id="KW-1185">Reference proteome</keyword>
<proteinExistence type="predicted"/>
<feature type="domain" description="HTH cro/C1-type" evidence="1">
    <location>
        <begin position="72"/>
        <end position="101"/>
    </location>
</feature>
<name>A0ABY6IT36_9HYPH</name>
<dbReference type="PROSITE" id="PS00092">
    <property type="entry name" value="N6_MTASE"/>
    <property type="match status" value="1"/>
</dbReference>
<dbReference type="Gene3D" id="3.40.50.150">
    <property type="entry name" value="Vaccinia Virus protein VP39"/>
    <property type="match status" value="1"/>
</dbReference>
<evidence type="ECO:0000259" key="1">
    <source>
        <dbReference type="PROSITE" id="PS50943"/>
    </source>
</evidence>
<dbReference type="InterPro" id="IPR002052">
    <property type="entry name" value="DNA_methylase_N6_adenine_CS"/>
</dbReference>
<dbReference type="InterPro" id="IPR010982">
    <property type="entry name" value="Lambda_DNA-bd_dom_sf"/>
</dbReference>
<evidence type="ECO:0000313" key="2">
    <source>
        <dbReference type="EMBL" id="UYQ72582.1"/>
    </source>
</evidence>
<dbReference type="Proteomes" id="UP001163882">
    <property type="component" value="Chromosome"/>
</dbReference>
<dbReference type="InterPro" id="IPR029063">
    <property type="entry name" value="SAM-dependent_MTases_sf"/>
</dbReference>
<feature type="domain" description="HTH cro/C1-type" evidence="1">
    <location>
        <begin position="9"/>
        <end position="67"/>
    </location>
</feature>
<evidence type="ECO:0000313" key="3">
    <source>
        <dbReference type="Proteomes" id="UP001163882"/>
    </source>
</evidence>